<keyword evidence="1" id="KW-0732">Signal</keyword>
<protein>
    <submittedName>
        <fullName evidence="2">Uncharacterized protein</fullName>
    </submittedName>
</protein>
<sequence>MGKKTLGIALTRMENNGISIKSTAESLPLAVMRTIAEKNKSSEQFTFIDTIGDGSQFDYSQEYLKMNKRDILELQYNYQQKSVNLLMNILGLTTLGILPLKKTFQFSVVPIIYDSNGNAYPLKPIDSPTIDEWRSWLLFPFGSSKSKEIDYIQYVLSETINSALEEIETRNIAISTFRGNYKKLNLPMRLAHTDTSICDVLVDSANRSYMTAGVGNKICRVELLFQNNTDRILSISSQNFRLVVDGKEVPAMESISAENNQFKTLSSFVSLKPNSSGWYPEMIVYFSIPRSSKPTLLRYVDKELSENPIEMKFTVKN</sequence>
<gene>
    <name evidence="2" type="ORF">LPTSP4_24920</name>
</gene>
<dbReference type="EMBL" id="BFBB01000008">
    <property type="protein sequence ID" value="GBF50961.1"/>
    <property type="molecule type" value="Genomic_DNA"/>
</dbReference>
<accession>A0A2P2E248</accession>
<dbReference type="Gene3D" id="2.60.40.1240">
    <property type="match status" value="1"/>
</dbReference>
<dbReference type="Proteomes" id="UP000245133">
    <property type="component" value="Unassembled WGS sequence"/>
</dbReference>
<keyword evidence="3" id="KW-1185">Reference proteome</keyword>
<reference evidence="2 3" key="1">
    <citation type="submission" date="2018-02" db="EMBL/GenBank/DDBJ databases">
        <title>Novel Leptospira species isolated from soil and water in Japan.</title>
        <authorList>
            <person name="Nakao R."/>
            <person name="Masuzawa T."/>
        </authorList>
    </citation>
    <scope>NUCLEOTIDE SEQUENCE [LARGE SCALE GENOMIC DNA]</scope>
    <source>
        <strain evidence="2 3">YH101</strain>
    </source>
</reference>
<evidence type="ECO:0000313" key="2">
    <source>
        <dbReference type="EMBL" id="GBF50961.1"/>
    </source>
</evidence>
<comment type="caution">
    <text evidence="2">The sequence shown here is derived from an EMBL/GenBank/DDBJ whole genome shotgun (WGS) entry which is preliminary data.</text>
</comment>
<dbReference type="AlphaFoldDB" id="A0A2P2E248"/>
<dbReference type="InterPro" id="IPR029050">
    <property type="entry name" value="Immunoprotect_excell_Ig-like"/>
</dbReference>
<name>A0A2P2E248_9LEPT</name>
<evidence type="ECO:0000256" key="1">
    <source>
        <dbReference type="ARBA" id="ARBA00022729"/>
    </source>
</evidence>
<evidence type="ECO:0000313" key="3">
    <source>
        <dbReference type="Proteomes" id="UP000245133"/>
    </source>
</evidence>
<proteinExistence type="predicted"/>
<organism evidence="2 3">
    <name type="scientific">Leptospira ryugenii</name>
    <dbReference type="NCBI Taxonomy" id="1917863"/>
    <lineage>
        <taxon>Bacteria</taxon>
        <taxon>Pseudomonadati</taxon>
        <taxon>Spirochaetota</taxon>
        <taxon>Spirochaetia</taxon>
        <taxon>Leptospirales</taxon>
        <taxon>Leptospiraceae</taxon>
        <taxon>Leptospira</taxon>
    </lineage>
</organism>